<evidence type="ECO:0000313" key="3">
    <source>
        <dbReference type="EMBL" id="KAK2187458.1"/>
    </source>
</evidence>
<dbReference type="AlphaFoldDB" id="A0AAD9UFD9"/>
<feature type="compositionally biased region" description="Polar residues" evidence="1">
    <location>
        <begin position="1"/>
        <end position="11"/>
    </location>
</feature>
<dbReference type="GO" id="GO:0016020">
    <property type="term" value="C:membrane"/>
    <property type="evidence" value="ECO:0007669"/>
    <property type="project" value="InterPro"/>
</dbReference>
<evidence type="ECO:0000313" key="4">
    <source>
        <dbReference type="Proteomes" id="UP001209878"/>
    </source>
</evidence>
<feature type="region of interest" description="Disordered" evidence="1">
    <location>
        <begin position="1"/>
        <end position="38"/>
    </location>
</feature>
<dbReference type="EMBL" id="JAODUO010000165">
    <property type="protein sequence ID" value="KAK2187458.1"/>
    <property type="molecule type" value="Genomic_DNA"/>
</dbReference>
<dbReference type="GO" id="GO:0004888">
    <property type="term" value="F:transmembrane signaling receptor activity"/>
    <property type="evidence" value="ECO:0007669"/>
    <property type="project" value="InterPro"/>
</dbReference>
<dbReference type="InterPro" id="IPR036734">
    <property type="entry name" value="Neur_chan_lig-bd_sf"/>
</dbReference>
<dbReference type="InterPro" id="IPR006202">
    <property type="entry name" value="Neur_chan_lig-bd"/>
</dbReference>
<feature type="domain" description="Neurotransmitter-gated ion-channel ligand-binding" evidence="2">
    <location>
        <begin position="43"/>
        <end position="240"/>
    </location>
</feature>
<sequence>MRDTRGFSTVPNEARVNRCNQDSAAGDDGERRDYRSNDTVPEAELQRHLFRSYLVEARPVFDPSQPVAVAIQLAIRYIVDYDEDTHVLTMVGFLTQAWRDEQLVWDPSKYTDIESITKAKSEIWIPDIMLKNPIGASVLMRDTKVNIRSTGDVTMIEPRRYQVHCDGSSDRATCVLVFSSWTGSTATIALSAPDKRVDARNYEQHRTWELSKTKATEHTMSYPCCPGENFGSVRFSISLKLRRDLNADSDADKDSGAAQSRLRFVVVSVAVVVAVLTTL</sequence>
<dbReference type="CDD" id="cd18989">
    <property type="entry name" value="LGIC_ECD_cation"/>
    <property type="match status" value="1"/>
</dbReference>
<dbReference type="FunFam" id="2.70.170.10:FF:000028">
    <property type="entry name" value="AcetylCholine Receptor"/>
    <property type="match status" value="1"/>
</dbReference>
<dbReference type="PANTHER" id="PTHR18945">
    <property type="entry name" value="NEUROTRANSMITTER GATED ION CHANNEL"/>
    <property type="match status" value="1"/>
</dbReference>
<organism evidence="3 4">
    <name type="scientific">Ridgeia piscesae</name>
    <name type="common">Tubeworm</name>
    <dbReference type="NCBI Taxonomy" id="27915"/>
    <lineage>
        <taxon>Eukaryota</taxon>
        <taxon>Metazoa</taxon>
        <taxon>Spiralia</taxon>
        <taxon>Lophotrochozoa</taxon>
        <taxon>Annelida</taxon>
        <taxon>Polychaeta</taxon>
        <taxon>Sedentaria</taxon>
        <taxon>Canalipalpata</taxon>
        <taxon>Sabellida</taxon>
        <taxon>Siboglinidae</taxon>
        <taxon>Ridgeia</taxon>
    </lineage>
</organism>
<name>A0AAD9UFD9_RIDPI</name>
<dbReference type="GO" id="GO:0005230">
    <property type="term" value="F:extracellular ligand-gated monoatomic ion channel activity"/>
    <property type="evidence" value="ECO:0007669"/>
    <property type="project" value="InterPro"/>
</dbReference>
<accession>A0AAD9UFD9</accession>
<dbReference type="Proteomes" id="UP001209878">
    <property type="component" value="Unassembled WGS sequence"/>
</dbReference>
<dbReference type="Gene3D" id="2.70.170.10">
    <property type="entry name" value="Neurotransmitter-gated ion-channel ligand-binding domain"/>
    <property type="match status" value="1"/>
</dbReference>
<reference evidence="3" key="1">
    <citation type="journal article" date="2023" name="Mol. Biol. Evol.">
        <title>Third-Generation Sequencing Reveals the Adaptive Role of the Epigenome in Three Deep-Sea Polychaetes.</title>
        <authorList>
            <person name="Perez M."/>
            <person name="Aroh O."/>
            <person name="Sun Y."/>
            <person name="Lan Y."/>
            <person name="Juniper S.K."/>
            <person name="Young C.R."/>
            <person name="Angers B."/>
            <person name="Qian P.Y."/>
        </authorList>
    </citation>
    <scope>NUCLEOTIDE SEQUENCE</scope>
    <source>
        <strain evidence="3">R07B-5</strain>
    </source>
</reference>
<evidence type="ECO:0000259" key="2">
    <source>
        <dbReference type="Pfam" id="PF02931"/>
    </source>
</evidence>
<protein>
    <recommendedName>
        <fullName evidence="2">Neurotransmitter-gated ion-channel ligand-binding domain-containing protein</fullName>
    </recommendedName>
</protein>
<proteinExistence type="predicted"/>
<dbReference type="Pfam" id="PF02931">
    <property type="entry name" value="Neur_chan_LBD"/>
    <property type="match status" value="1"/>
</dbReference>
<dbReference type="InterPro" id="IPR006201">
    <property type="entry name" value="Neur_channel"/>
</dbReference>
<comment type="caution">
    <text evidence="3">The sequence shown here is derived from an EMBL/GenBank/DDBJ whole genome shotgun (WGS) entry which is preliminary data.</text>
</comment>
<evidence type="ECO:0000256" key="1">
    <source>
        <dbReference type="SAM" id="MobiDB-lite"/>
    </source>
</evidence>
<keyword evidence="4" id="KW-1185">Reference proteome</keyword>
<gene>
    <name evidence="3" type="ORF">NP493_165g06052</name>
</gene>
<dbReference type="SUPFAM" id="SSF63712">
    <property type="entry name" value="Nicotinic receptor ligand binding domain-like"/>
    <property type="match status" value="1"/>
</dbReference>